<dbReference type="AlphaFoldDB" id="A0A177KRH5"/>
<feature type="domain" description="Methylmalonyl-CoA mutase alpha/beta chain catalytic" evidence="6">
    <location>
        <begin position="115"/>
        <end position="394"/>
    </location>
</feature>
<evidence type="ECO:0000256" key="3">
    <source>
        <dbReference type="ARBA" id="ARBA00022628"/>
    </source>
</evidence>
<dbReference type="PANTHER" id="PTHR48101">
    <property type="entry name" value="METHYLMALONYL-COA MUTASE, MITOCHONDRIAL-RELATED"/>
    <property type="match status" value="1"/>
</dbReference>
<evidence type="ECO:0000313" key="8">
    <source>
        <dbReference type="Proteomes" id="UP000077271"/>
    </source>
</evidence>
<dbReference type="EMBL" id="LQWZ01000023">
    <property type="protein sequence ID" value="OAH55962.1"/>
    <property type="molecule type" value="Genomic_DNA"/>
</dbReference>
<dbReference type="InterPro" id="IPR016176">
    <property type="entry name" value="Cbl-dep_enz_cat"/>
</dbReference>
<dbReference type="GO" id="GO:0046872">
    <property type="term" value="F:metal ion binding"/>
    <property type="evidence" value="ECO:0007669"/>
    <property type="project" value="InterPro"/>
</dbReference>
<comment type="cofactor">
    <cofactor evidence="1">
        <name>adenosylcob(III)alamin</name>
        <dbReference type="ChEBI" id="CHEBI:18408"/>
    </cofactor>
</comment>
<dbReference type="InterPro" id="IPR036724">
    <property type="entry name" value="Cobalamin-bd_sf"/>
</dbReference>
<organism evidence="7 8">
    <name type="scientific">Domibacillus aminovorans</name>
    <dbReference type="NCBI Taxonomy" id="29332"/>
    <lineage>
        <taxon>Bacteria</taxon>
        <taxon>Bacillati</taxon>
        <taxon>Bacillota</taxon>
        <taxon>Bacilli</taxon>
        <taxon>Bacillales</taxon>
        <taxon>Bacillaceae</taxon>
        <taxon>Domibacillus</taxon>
    </lineage>
</organism>
<protein>
    <recommendedName>
        <fullName evidence="6">Methylmalonyl-CoA mutase alpha/beta chain catalytic domain-containing protein</fullName>
    </recommendedName>
</protein>
<name>A0A177KRH5_9BACI</name>
<dbReference type="OrthoDB" id="9762378at2"/>
<comment type="caution">
    <text evidence="7">The sequence shown here is derived from an EMBL/GenBank/DDBJ whole genome shotgun (WGS) entry which is preliminary data.</text>
</comment>
<comment type="similarity">
    <text evidence="2">Belongs to the methylmalonyl-CoA mutase family.</text>
</comment>
<reference evidence="7 8" key="1">
    <citation type="submission" date="2016-01" db="EMBL/GenBank/DDBJ databases">
        <title>Investigation of taxonomic status of Bacillus aminovorans.</title>
        <authorList>
            <person name="Verma A."/>
            <person name="Pal Y."/>
            <person name="Krishnamurthi S."/>
        </authorList>
    </citation>
    <scope>NUCLEOTIDE SEQUENCE [LARGE SCALE GENOMIC DNA]</scope>
    <source>
        <strain evidence="7 8">DSM 4337</strain>
    </source>
</reference>
<dbReference type="SUPFAM" id="SSF51703">
    <property type="entry name" value="Cobalamin (vitamin B12)-dependent enzymes"/>
    <property type="match status" value="1"/>
</dbReference>
<evidence type="ECO:0000256" key="4">
    <source>
        <dbReference type="ARBA" id="ARBA00023235"/>
    </source>
</evidence>
<dbReference type="GO" id="GO:0005737">
    <property type="term" value="C:cytoplasm"/>
    <property type="evidence" value="ECO:0007669"/>
    <property type="project" value="TreeGrafter"/>
</dbReference>
<dbReference type="GO" id="GO:0031419">
    <property type="term" value="F:cobalamin binding"/>
    <property type="evidence" value="ECO:0007669"/>
    <property type="project" value="UniProtKB-KW"/>
</dbReference>
<dbReference type="SUPFAM" id="SSF52242">
    <property type="entry name" value="Cobalamin (vitamin B12)-binding domain"/>
    <property type="match status" value="1"/>
</dbReference>
<dbReference type="GO" id="GO:0004494">
    <property type="term" value="F:methylmalonyl-CoA mutase activity"/>
    <property type="evidence" value="ECO:0007669"/>
    <property type="project" value="UniProtKB-EC"/>
</dbReference>
<evidence type="ECO:0000256" key="1">
    <source>
        <dbReference type="ARBA" id="ARBA00001922"/>
    </source>
</evidence>
<dbReference type="Proteomes" id="UP000077271">
    <property type="component" value="Unassembled WGS sequence"/>
</dbReference>
<dbReference type="Gene3D" id="3.20.20.240">
    <property type="entry name" value="Methylmalonyl-CoA mutase"/>
    <property type="match status" value="2"/>
</dbReference>
<dbReference type="PANTHER" id="PTHR48101:SF1">
    <property type="entry name" value="METHYLMALONYL-COA MUTASE, LARGE SUBUNIT"/>
    <property type="match status" value="1"/>
</dbReference>
<evidence type="ECO:0000313" key="7">
    <source>
        <dbReference type="EMBL" id="OAH55962.1"/>
    </source>
</evidence>
<accession>A0A177KRH5</accession>
<evidence type="ECO:0000256" key="5">
    <source>
        <dbReference type="ARBA" id="ARBA00023285"/>
    </source>
</evidence>
<evidence type="ECO:0000259" key="6">
    <source>
        <dbReference type="Pfam" id="PF01642"/>
    </source>
</evidence>
<gene>
    <name evidence="7" type="ORF">AWH48_04620</name>
</gene>
<dbReference type="Gene3D" id="3.40.50.280">
    <property type="entry name" value="Cobalamin-binding domain"/>
    <property type="match status" value="1"/>
</dbReference>
<dbReference type="InterPro" id="IPR006099">
    <property type="entry name" value="MeMalonylCoA_mutase_a/b_cat"/>
</dbReference>
<dbReference type="Pfam" id="PF01642">
    <property type="entry name" value="MM_CoA_mutase"/>
    <property type="match status" value="1"/>
</dbReference>
<proteinExistence type="inferred from homology"/>
<keyword evidence="5" id="KW-0170">Cobalt</keyword>
<dbReference type="GO" id="GO:0019678">
    <property type="term" value="P:propionate metabolic process, methylmalonyl pathway"/>
    <property type="evidence" value="ECO:0007669"/>
    <property type="project" value="TreeGrafter"/>
</dbReference>
<sequence length="523" mass="57700">MLQIENDFIKRGGNMKEQTFSAVTLEEWKQAAQLSLKGKPLSSLYTKTSENIELKPLYTKTDVKGVQSSLPGEKPFTRGFYRLGTFPKPKIKLAIDPVSEGAAAGIFPSKEVFEHIHNQSNITINTVPYHMAGANAVQELAFALSEAVFYMKMAANKNETVSKMIVHFAAGPRFFTEIAKIRAFRTLWSAVMDVYELDEQSKPAISVETSEQTLSALDPHVNILRTGSAAFSAVLGNIDYLHVLPFNQVTGSATELSERIARNIPLILKHEAHLDKVIDPAGGSYYIESLTNEIGRMAWDEFARIEEAGGIEYALKAGTIQKEIAAVQVKREKEIAIRKQLLIGTNMYANMTGKNEFTQQKTKRSTMKGEKIVALTPKRLAEPIEQLRQKAAAIEQTGKSVKVGIICLGKLKTNKPRTDYIIGILAVGGIQSVLSENIETVKEAVQFVEMHDFPYYCICGANSTYEQFGLELIEELRKVSRSAVIDVAGNWQVTGIDGSISAGDDIVKKLLALLSLFEGGSEQ</sequence>
<keyword evidence="4" id="KW-0413">Isomerase</keyword>
<evidence type="ECO:0000256" key="2">
    <source>
        <dbReference type="ARBA" id="ARBA00008465"/>
    </source>
</evidence>
<keyword evidence="3" id="KW-0846">Cobalamin</keyword>